<dbReference type="InterPro" id="IPR052487">
    <property type="entry name" value="Galactose-binding_lectin"/>
</dbReference>
<comment type="caution">
    <text evidence="2">The sequence shown here is derived from an EMBL/GenBank/DDBJ whole genome shotgun (WGS) entry which is preliminary data.</text>
</comment>
<dbReference type="GO" id="GO:0045335">
    <property type="term" value="C:phagocytic vesicle"/>
    <property type="evidence" value="ECO:0007669"/>
    <property type="project" value="TreeGrafter"/>
</dbReference>
<dbReference type="EMBL" id="BMKN01000002">
    <property type="protein sequence ID" value="GGE59478.1"/>
    <property type="molecule type" value="Genomic_DNA"/>
</dbReference>
<proteinExistence type="predicted"/>
<dbReference type="GO" id="GO:0070492">
    <property type="term" value="F:oligosaccharide binding"/>
    <property type="evidence" value="ECO:0007669"/>
    <property type="project" value="TreeGrafter"/>
</dbReference>
<accession>A0A917AKT1</accession>
<dbReference type="OrthoDB" id="7658568at2"/>
<dbReference type="GO" id="GO:0030247">
    <property type="term" value="F:polysaccharide binding"/>
    <property type="evidence" value="ECO:0007669"/>
    <property type="project" value="TreeGrafter"/>
</dbReference>
<dbReference type="Pfam" id="PF09458">
    <property type="entry name" value="H_lectin"/>
    <property type="match status" value="1"/>
</dbReference>
<protein>
    <recommendedName>
        <fullName evidence="1">H-type lectin domain-containing protein</fullName>
    </recommendedName>
</protein>
<sequence length="116" mass="13171">MKKLENHLIGIEQGSPILFSDFKDGGDMWSGTGPREVRHPVTFNQPFKKPPSVQVCISMWDMDQKTNMRADISAVNITTDGFDILFSTWADTRIARIRASWMAIGEASHDDDWQLD</sequence>
<dbReference type="PANTHER" id="PTHR46938:SF1">
    <property type="entry name" value="DISCOIDIN-1 SUBUNIT A-RELATED"/>
    <property type="match status" value="1"/>
</dbReference>
<feature type="domain" description="H-type lectin" evidence="1">
    <location>
        <begin position="39"/>
        <end position="104"/>
    </location>
</feature>
<dbReference type="GO" id="GO:0046871">
    <property type="term" value="F:N-acetylgalactosamine binding"/>
    <property type="evidence" value="ECO:0007669"/>
    <property type="project" value="TreeGrafter"/>
</dbReference>
<name>A0A917AKT1_9RHOB</name>
<evidence type="ECO:0000313" key="2">
    <source>
        <dbReference type="EMBL" id="GGE59478.1"/>
    </source>
</evidence>
<organism evidence="2 3">
    <name type="scientific">Actibacterium pelagium</name>
    <dbReference type="NCBI Taxonomy" id="2029103"/>
    <lineage>
        <taxon>Bacteria</taxon>
        <taxon>Pseudomonadati</taxon>
        <taxon>Pseudomonadota</taxon>
        <taxon>Alphaproteobacteria</taxon>
        <taxon>Rhodobacterales</taxon>
        <taxon>Roseobacteraceae</taxon>
        <taxon>Actibacterium</taxon>
    </lineage>
</organism>
<dbReference type="AlphaFoldDB" id="A0A917AKT1"/>
<dbReference type="GO" id="GO:0009986">
    <property type="term" value="C:cell surface"/>
    <property type="evidence" value="ECO:0007669"/>
    <property type="project" value="TreeGrafter"/>
</dbReference>
<dbReference type="InterPro" id="IPR019019">
    <property type="entry name" value="H-type_lectin_domain"/>
</dbReference>
<gene>
    <name evidence="2" type="ORF">GCM10011517_28940</name>
</gene>
<dbReference type="InterPro" id="IPR037221">
    <property type="entry name" value="H-type_lectin_dom_sf"/>
</dbReference>
<evidence type="ECO:0000313" key="3">
    <source>
        <dbReference type="Proteomes" id="UP000606730"/>
    </source>
</evidence>
<dbReference type="GO" id="GO:0098636">
    <property type="term" value="C:protein complex involved in cell adhesion"/>
    <property type="evidence" value="ECO:0007669"/>
    <property type="project" value="TreeGrafter"/>
</dbReference>
<keyword evidence="3" id="KW-1185">Reference proteome</keyword>
<reference evidence="2" key="2">
    <citation type="submission" date="2020-09" db="EMBL/GenBank/DDBJ databases">
        <authorList>
            <person name="Sun Q."/>
            <person name="Zhou Y."/>
        </authorList>
    </citation>
    <scope>NUCLEOTIDE SEQUENCE</scope>
    <source>
        <strain evidence="2">CGMCC 1.16012</strain>
    </source>
</reference>
<dbReference type="Proteomes" id="UP000606730">
    <property type="component" value="Unassembled WGS sequence"/>
</dbReference>
<dbReference type="RefSeq" id="WP_095594747.1">
    <property type="nucleotide sequence ID" value="NZ_NSBU01000004.1"/>
</dbReference>
<dbReference type="Gene3D" id="2.60.40.2080">
    <property type="match status" value="1"/>
</dbReference>
<dbReference type="GO" id="GO:0098609">
    <property type="term" value="P:cell-cell adhesion"/>
    <property type="evidence" value="ECO:0007669"/>
    <property type="project" value="TreeGrafter"/>
</dbReference>
<dbReference type="PANTHER" id="PTHR46938">
    <property type="entry name" value="DISCOIDIN-1 SUBUNIT A-RELATED-RELATED"/>
    <property type="match status" value="1"/>
</dbReference>
<evidence type="ECO:0000259" key="1">
    <source>
        <dbReference type="Pfam" id="PF09458"/>
    </source>
</evidence>
<reference evidence="2" key="1">
    <citation type="journal article" date="2014" name="Int. J. Syst. Evol. Microbiol.">
        <title>Complete genome sequence of Corynebacterium casei LMG S-19264T (=DSM 44701T), isolated from a smear-ripened cheese.</title>
        <authorList>
            <consortium name="US DOE Joint Genome Institute (JGI-PGF)"/>
            <person name="Walter F."/>
            <person name="Albersmeier A."/>
            <person name="Kalinowski J."/>
            <person name="Ruckert C."/>
        </authorList>
    </citation>
    <scope>NUCLEOTIDE SEQUENCE</scope>
    <source>
        <strain evidence="2">CGMCC 1.16012</strain>
    </source>
</reference>
<dbReference type="SUPFAM" id="SSF141086">
    <property type="entry name" value="Agglutinin HPA-like"/>
    <property type="match status" value="1"/>
</dbReference>